<feature type="chain" id="PRO_5002723783" evidence="2">
    <location>
        <begin position="25"/>
        <end position="377"/>
    </location>
</feature>
<dbReference type="RefSeq" id="WP_012158097.1">
    <property type="nucleotide sequence ID" value="NC_009922.1"/>
</dbReference>
<dbReference type="eggNOG" id="COG0614">
    <property type="taxonomic scope" value="Bacteria"/>
</dbReference>
<dbReference type="KEGG" id="aoe:Clos_0218"/>
<dbReference type="EMBL" id="CP000853">
    <property type="protein sequence ID" value="ABW17782.1"/>
    <property type="molecule type" value="Genomic_DNA"/>
</dbReference>
<dbReference type="Gene3D" id="1.20.58.2180">
    <property type="match status" value="1"/>
</dbReference>
<keyword evidence="5" id="KW-1185">Reference proteome</keyword>
<dbReference type="PROSITE" id="PS50983">
    <property type="entry name" value="FE_B12_PBP"/>
    <property type="match status" value="1"/>
</dbReference>
<organism evidence="4 5">
    <name type="scientific">Alkaliphilus oremlandii (strain OhILAs)</name>
    <name type="common">Clostridium oremlandii (strain OhILAs)</name>
    <dbReference type="NCBI Taxonomy" id="350688"/>
    <lineage>
        <taxon>Bacteria</taxon>
        <taxon>Bacillati</taxon>
        <taxon>Bacillota</taxon>
        <taxon>Clostridia</taxon>
        <taxon>Peptostreptococcales</taxon>
        <taxon>Natronincolaceae</taxon>
        <taxon>Alkaliphilus</taxon>
    </lineage>
</organism>
<dbReference type="PANTHER" id="PTHR30535:SF34">
    <property type="entry name" value="MOLYBDATE-BINDING PROTEIN MOLA"/>
    <property type="match status" value="1"/>
</dbReference>
<dbReference type="PROSITE" id="PS51257">
    <property type="entry name" value="PROKAR_LIPOPROTEIN"/>
    <property type="match status" value="1"/>
</dbReference>
<evidence type="ECO:0000313" key="5">
    <source>
        <dbReference type="Proteomes" id="UP000000269"/>
    </source>
</evidence>
<proteinExistence type="inferred from homology"/>
<keyword evidence="2" id="KW-0732">Signal</keyword>
<dbReference type="Gene3D" id="3.40.50.1980">
    <property type="entry name" value="Nitrogenase molybdenum iron protein domain"/>
    <property type="match status" value="2"/>
</dbReference>
<dbReference type="InterPro" id="IPR050902">
    <property type="entry name" value="ABC_Transporter_SBP"/>
</dbReference>
<name>A8MKW5_ALKOO</name>
<evidence type="ECO:0000256" key="1">
    <source>
        <dbReference type="ARBA" id="ARBA00008814"/>
    </source>
</evidence>
<dbReference type="OrthoDB" id="9787830at2"/>
<evidence type="ECO:0000259" key="3">
    <source>
        <dbReference type="PROSITE" id="PS50983"/>
    </source>
</evidence>
<dbReference type="PANTHER" id="PTHR30535">
    <property type="entry name" value="VITAMIN B12-BINDING PROTEIN"/>
    <property type="match status" value="1"/>
</dbReference>
<dbReference type="SUPFAM" id="SSF53807">
    <property type="entry name" value="Helical backbone' metal receptor"/>
    <property type="match status" value="1"/>
</dbReference>
<feature type="domain" description="Fe/B12 periplasmic-binding" evidence="3">
    <location>
        <begin position="69"/>
        <end position="338"/>
    </location>
</feature>
<dbReference type="InterPro" id="IPR002491">
    <property type="entry name" value="ABC_transptr_periplasmic_BD"/>
</dbReference>
<protein>
    <submittedName>
        <fullName evidence="4">Periplasmic binding protein</fullName>
    </submittedName>
</protein>
<sequence>MKKCNRIISMILTIIMLSAMIVGCSNKTLEAQQLEGSKTETPAASSEAETKIVTNLNGTEIEVPVNVERVAALFGPSYEKIYLLNAEDKIVAAGDFHKGGWPWSNQIYKRLDTVVGIENAHSSLNIENLLKYEPQVVFYFPNPEAVASINEAGMVAIPMASTGKFEDTKNVLTVYADVLGGEAVDIAKKYANYFDEKVKLVTDITSKISKEDRPDVYFSNQNILWTAGKKSDMVEVIELAGGNCVHKEIEGGSKNEITIEQLLEWNPDYIFVDHAGSSGNATAEEVIKDMLDDNRYEQIKAIKNDNIYISPTGVFFWDAGQQKVLMLMWMAKHLHPEHFSALDMAQELKYFYKEFYRYDLTDQETDRILKHLNPMVN</sequence>
<dbReference type="STRING" id="350688.Clos_0218"/>
<dbReference type="Pfam" id="PF01497">
    <property type="entry name" value="Peripla_BP_2"/>
    <property type="match status" value="1"/>
</dbReference>
<gene>
    <name evidence="4" type="ordered locus">Clos_0218</name>
</gene>
<dbReference type="Proteomes" id="UP000000269">
    <property type="component" value="Chromosome"/>
</dbReference>
<dbReference type="AlphaFoldDB" id="A8MKW5"/>
<evidence type="ECO:0000256" key="2">
    <source>
        <dbReference type="SAM" id="SignalP"/>
    </source>
</evidence>
<comment type="similarity">
    <text evidence="1">Belongs to the bacterial solute-binding protein 8 family.</text>
</comment>
<dbReference type="HOGENOM" id="CLU_038034_13_2_9"/>
<accession>A8MKW5</accession>
<feature type="signal peptide" evidence="2">
    <location>
        <begin position="1"/>
        <end position="24"/>
    </location>
</feature>
<evidence type="ECO:0000313" key="4">
    <source>
        <dbReference type="EMBL" id="ABW17782.1"/>
    </source>
</evidence>
<reference evidence="5" key="1">
    <citation type="submission" date="2007-10" db="EMBL/GenBank/DDBJ databases">
        <title>Complete genome of Alkaliphilus oremlandii OhILAs.</title>
        <authorList>
            <person name="Copeland A."/>
            <person name="Lucas S."/>
            <person name="Lapidus A."/>
            <person name="Barry K."/>
            <person name="Detter J.C."/>
            <person name="Glavina del Rio T."/>
            <person name="Hammon N."/>
            <person name="Israni S."/>
            <person name="Dalin E."/>
            <person name="Tice H."/>
            <person name="Pitluck S."/>
            <person name="Chain P."/>
            <person name="Malfatti S."/>
            <person name="Shin M."/>
            <person name="Vergez L."/>
            <person name="Schmutz J."/>
            <person name="Larimer F."/>
            <person name="Land M."/>
            <person name="Hauser L."/>
            <person name="Kyrpides N."/>
            <person name="Mikhailova N."/>
            <person name="Stolz J.F."/>
            <person name="Dawson A."/>
            <person name="Fisher E."/>
            <person name="Crable B."/>
            <person name="Perera E."/>
            <person name="Lisak J."/>
            <person name="Ranganathan M."/>
            <person name="Basu P."/>
            <person name="Richardson P."/>
        </authorList>
    </citation>
    <scope>NUCLEOTIDE SEQUENCE [LARGE SCALE GENOMIC DNA]</scope>
    <source>
        <strain evidence="5">OhILAs</strain>
    </source>
</reference>